<dbReference type="Pfam" id="PF03798">
    <property type="entry name" value="TRAM_LAG1_CLN8"/>
    <property type="match status" value="1"/>
</dbReference>
<evidence type="ECO:0000259" key="7">
    <source>
        <dbReference type="Pfam" id="PF03798"/>
    </source>
</evidence>
<evidence type="ECO:0000256" key="5">
    <source>
        <dbReference type="SAM" id="MobiDB-lite"/>
    </source>
</evidence>
<dbReference type="RefSeq" id="XP_046007834.1">
    <property type="nucleotide sequence ID" value="XM_046156007.1"/>
</dbReference>
<dbReference type="EMBL" id="JAGTJQ010000010">
    <property type="protein sequence ID" value="KAH7021633.1"/>
    <property type="molecule type" value="Genomic_DNA"/>
</dbReference>
<evidence type="ECO:0000256" key="2">
    <source>
        <dbReference type="ARBA" id="ARBA00022692"/>
    </source>
</evidence>
<dbReference type="GO" id="GO:0016020">
    <property type="term" value="C:membrane"/>
    <property type="evidence" value="ECO:0007669"/>
    <property type="project" value="UniProtKB-SubCell"/>
</dbReference>
<evidence type="ECO:0000256" key="6">
    <source>
        <dbReference type="SAM" id="Phobius"/>
    </source>
</evidence>
<feature type="region of interest" description="Disordered" evidence="5">
    <location>
        <begin position="246"/>
        <end position="265"/>
    </location>
</feature>
<evidence type="ECO:0000256" key="4">
    <source>
        <dbReference type="ARBA" id="ARBA00023136"/>
    </source>
</evidence>
<sequence>MNEMVPIQPLGSTLSLRRWADAIRVPLLPEAILCTILSAVVFFLPENLLYSVQMWITNLTKAIGISSGVVYVKIIGDKVDSERFTVLATGFYIWHFPFIEAHATVKSFLDRFHHASFVLCVLLPHLPFLADQKRALTELPLEFLLFELTNIPYNIGFICNDLGYNHAAKICRYIRFAVFLVVRIVYGTYLATNKSTVLYQLWADSQSILLSCVLSLYCVCNLGQLLSNITWASKILLKLFETEEEGGARPAAEAAATGSRDDRLQ</sequence>
<keyword evidence="2 6" id="KW-0812">Transmembrane</keyword>
<organism evidence="8 9">
    <name type="scientific">Microdochium trichocladiopsis</name>
    <dbReference type="NCBI Taxonomy" id="1682393"/>
    <lineage>
        <taxon>Eukaryota</taxon>
        <taxon>Fungi</taxon>
        <taxon>Dikarya</taxon>
        <taxon>Ascomycota</taxon>
        <taxon>Pezizomycotina</taxon>
        <taxon>Sordariomycetes</taxon>
        <taxon>Xylariomycetidae</taxon>
        <taxon>Xylariales</taxon>
        <taxon>Microdochiaceae</taxon>
        <taxon>Microdochium</taxon>
    </lineage>
</organism>
<evidence type="ECO:0000313" key="8">
    <source>
        <dbReference type="EMBL" id="KAH7021633.1"/>
    </source>
</evidence>
<keyword evidence="4 6" id="KW-0472">Membrane</keyword>
<feature type="transmembrane region" description="Helical" evidence="6">
    <location>
        <begin position="25"/>
        <end position="44"/>
    </location>
</feature>
<dbReference type="GeneID" id="70185553"/>
<name>A0A9P8XWT1_9PEZI</name>
<dbReference type="InterPro" id="IPR006634">
    <property type="entry name" value="TLC-dom"/>
</dbReference>
<reference evidence="8" key="1">
    <citation type="journal article" date="2021" name="Nat. Commun.">
        <title>Genetic determinants of endophytism in the Arabidopsis root mycobiome.</title>
        <authorList>
            <person name="Mesny F."/>
            <person name="Miyauchi S."/>
            <person name="Thiergart T."/>
            <person name="Pickel B."/>
            <person name="Atanasova L."/>
            <person name="Karlsson M."/>
            <person name="Huettel B."/>
            <person name="Barry K.W."/>
            <person name="Haridas S."/>
            <person name="Chen C."/>
            <person name="Bauer D."/>
            <person name="Andreopoulos W."/>
            <person name="Pangilinan J."/>
            <person name="LaButti K."/>
            <person name="Riley R."/>
            <person name="Lipzen A."/>
            <person name="Clum A."/>
            <person name="Drula E."/>
            <person name="Henrissat B."/>
            <person name="Kohler A."/>
            <person name="Grigoriev I.V."/>
            <person name="Martin F.M."/>
            <person name="Hacquard S."/>
        </authorList>
    </citation>
    <scope>NUCLEOTIDE SEQUENCE</scope>
    <source>
        <strain evidence="8">MPI-CAGE-CH-0230</strain>
    </source>
</reference>
<comment type="subcellular location">
    <subcellularLocation>
        <location evidence="1">Membrane</location>
        <topology evidence="1">Multi-pass membrane protein</topology>
    </subcellularLocation>
</comment>
<comment type="caution">
    <text evidence="8">The sequence shown here is derived from an EMBL/GenBank/DDBJ whole genome shotgun (WGS) entry which is preliminary data.</text>
</comment>
<gene>
    <name evidence="8" type="ORF">B0I36DRAFT_34136</name>
</gene>
<evidence type="ECO:0000256" key="3">
    <source>
        <dbReference type="ARBA" id="ARBA00022989"/>
    </source>
</evidence>
<feature type="domain" description="TLC" evidence="7">
    <location>
        <begin position="34"/>
        <end position="236"/>
    </location>
</feature>
<feature type="transmembrane region" description="Helical" evidence="6">
    <location>
        <begin position="173"/>
        <end position="192"/>
    </location>
</feature>
<feature type="transmembrane region" description="Helical" evidence="6">
    <location>
        <begin position="207"/>
        <end position="226"/>
    </location>
</feature>
<protein>
    <recommendedName>
        <fullName evidence="7">TLC domain-containing protein</fullName>
    </recommendedName>
</protein>
<accession>A0A9P8XWT1</accession>
<feature type="compositionally biased region" description="Low complexity" evidence="5">
    <location>
        <begin position="248"/>
        <end position="258"/>
    </location>
</feature>
<dbReference type="Proteomes" id="UP000756346">
    <property type="component" value="Unassembled WGS sequence"/>
</dbReference>
<proteinExistence type="predicted"/>
<keyword evidence="9" id="KW-1185">Reference proteome</keyword>
<feature type="transmembrane region" description="Helical" evidence="6">
    <location>
        <begin position="50"/>
        <end position="72"/>
    </location>
</feature>
<dbReference type="AlphaFoldDB" id="A0A9P8XWT1"/>
<keyword evidence="3 6" id="KW-1133">Transmembrane helix</keyword>
<evidence type="ECO:0000313" key="9">
    <source>
        <dbReference type="Proteomes" id="UP000756346"/>
    </source>
</evidence>
<evidence type="ECO:0000256" key="1">
    <source>
        <dbReference type="ARBA" id="ARBA00004141"/>
    </source>
</evidence>